<evidence type="ECO:0000256" key="1">
    <source>
        <dbReference type="SAM" id="Phobius"/>
    </source>
</evidence>
<feature type="transmembrane region" description="Helical" evidence="1">
    <location>
        <begin position="239"/>
        <end position="260"/>
    </location>
</feature>
<feature type="transmembrane region" description="Helical" evidence="1">
    <location>
        <begin position="322"/>
        <end position="349"/>
    </location>
</feature>
<feature type="transmembrane region" description="Helical" evidence="1">
    <location>
        <begin position="94"/>
        <end position="115"/>
    </location>
</feature>
<feature type="transmembrane region" description="Helical" evidence="1">
    <location>
        <begin position="190"/>
        <end position="209"/>
    </location>
</feature>
<feature type="transmembrane region" description="Helical" evidence="1">
    <location>
        <begin position="163"/>
        <end position="183"/>
    </location>
</feature>
<feature type="transmembrane region" description="Helical" evidence="1">
    <location>
        <begin position="122"/>
        <end position="143"/>
    </location>
</feature>
<dbReference type="RefSeq" id="WP_230774896.1">
    <property type="nucleotide sequence ID" value="NZ_JAJMQV010000059.1"/>
</dbReference>
<accession>A0ABT7PEB7</accession>
<gene>
    <name evidence="2" type="ORF">QTN89_03895</name>
</gene>
<evidence type="ECO:0000313" key="3">
    <source>
        <dbReference type="Proteomes" id="UP001239462"/>
    </source>
</evidence>
<dbReference type="EMBL" id="JASZZN010000002">
    <property type="protein sequence ID" value="MDM4014561.1"/>
    <property type="molecule type" value="Genomic_DNA"/>
</dbReference>
<reference evidence="2 3" key="1">
    <citation type="submission" date="2023-06" db="EMBL/GenBank/DDBJ databases">
        <title>Roseiconus lacunae JC819 isolated from Gulf of Mannar region, Tamil Nadu.</title>
        <authorList>
            <person name="Pk S."/>
            <person name="Ch S."/>
            <person name="Ch V.R."/>
        </authorList>
    </citation>
    <scope>NUCLEOTIDE SEQUENCE [LARGE SCALE GENOMIC DNA]</scope>
    <source>
        <strain evidence="2 3">JC819</strain>
    </source>
</reference>
<keyword evidence="1" id="KW-0812">Transmembrane</keyword>
<proteinExistence type="predicted"/>
<sequence>MLILLGFTILFFTAIRKLFFVMGIPIPMRLVSQLGGISAFFSFVVGMRLYTANSTARLRTIQVVKIRLWQVLLVALFAYGIARGNSPTGAGKELIALWFFSTLWITGIDDEIWTVATKSLTVVFYVAAVLIFLTTDIVAPVTTEAGTADADYQFIGSRRTNTLAFQFRPLISSGIFLGIWGMLHRGGKGWKVLQVVAFFVAFAIQVGLFKFRSSSGMFALLILSFIILRPLFDSRRRIVLTASLAATSAVGAIAFCFTESGRQLLFRFLDPEGHPILGSRFDEIKVYFKQVGLEAFIGRGLGGYFDAREAIKKESAAQWLTLHFGILVFSLKGGVAMLCLFVSILMAAIRIRPKSWFANPCNLTAVVYFPVLIVQFMTVPFGLSPDSLLSYFPPMLVLSRFGGTDQRG</sequence>
<evidence type="ECO:0008006" key="4">
    <source>
        <dbReference type="Google" id="ProtNLM"/>
    </source>
</evidence>
<keyword evidence="1" id="KW-0472">Membrane</keyword>
<dbReference type="Proteomes" id="UP001239462">
    <property type="component" value="Unassembled WGS sequence"/>
</dbReference>
<feature type="transmembrane region" description="Helical" evidence="1">
    <location>
        <begin position="361"/>
        <end position="383"/>
    </location>
</feature>
<evidence type="ECO:0000313" key="2">
    <source>
        <dbReference type="EMBL" id="MDM4014561.1"/>
    </source>
</evidence>
<name>A0ABT7PEB7_9BACT</name>
<protein>
    <recommendedName>
        <fullName evidence="4">O-antigen ligase domain-containing protein</fullName>
    </recommendedName>
</protein>
<feature type="transmembrane region" description="Helical" evidence="1">
    <location>
        <begin position="215"/>
        <end position="232"/>
    </location>
</feature>
<keyword evidence="3" id="KW-1185">Reference proteome</keyword>
<keyword evidence="1" id="KW-1133">Transmembrane helix</keyword>
<feature type="transmembrane region" description="Helical" evidence="1">
    <location>
        <begin position="26"/>
        <end position="45"/>
    </location>
</feature>
<organism evidence="2 3">
    <name type="scientific">Roseiconus lacunae</name>
    <dbReference type="NCBI Taxonomy" id="2605694"/>
    <lineage>
        <taxon>Bacteria</taxon>
        <taxon>Pseudomonadati</taxon>
        <taxon>Planctomycetota</taxon>
        <taxon>Planctomycetia</taxon>
        <taxon>Pirellulales</taxon>
        <taxon>Pirellulaceae</taxon>
        <taxon>Roseiconus</taxon>
    </lineage>
</organism>
<comment type="caution">
    <text evidence="2">The sequence shown here is derived from an EMBL/GenBank/DDBJ whole genome shotgun (WGS) entry which is preliminary data.</text>
</comment>
<feature type="transmembrane region" description="Helical" evidence="1">
    <location>
        <begin position="66"/>
        <end position="82"/>
    </location>
</feature>